<dbReference type="Proteomes" id="UP001227268">
    <property type="component" value="Unassembled WGS sequence"/>
</dbReference>
<dbReference type="EMBL" id="JASBWT010000001">
    <property type="protein sequence ID" value="KAJ9108995.1"/>
    <property type="molecule type" value="Genomic_DNA"/>
</dbReference>
<accession>A0ACC2WCC3</accession>
<name>A0ACC2WCC3_9TREE</name>
<proteinExistence type="predicted"/>
<gene>
    <name evidence="1" type="ORF">QFC21_000321</name>
</gene>
<protein>
    <submittedName>
        <fullName evidence="1">Uncharacterized protein</fullName>
    </submittedName>
</protein>
<reference evidence="1" key="1">
    <citation type="submission" date="2023-04" db="EMBL/GenBank/DDBJ databases">
        <title>Draft Genome sequencing of Naganishia species isolated from polar environments using Oxford Nanopore Technology.</title>
        <authorList>
            <person name="Leo P."/>
            <person name="Venkateswaran K."/>
        </authorList>
    </citation>
    <scope>NUCLEOTIDE SEQUENCE</scope>
    <source>
        <strain evidence="1">MNA-CCFEE 5423</strain>
    </source>
</reference>
<evidence type="ECO:0000313" key="2">
    <source>
        <dbReference type="Proteomes" id="UP001227268"/>
    </source>
</evidence>
<organism evidence="1 2">
    <name type="scientific">Naganishia friedmannii</name>
    <dbReference type="NCBI Taxonomy" id="89922"/>
    <lineage>
        <taxon>Eukaryota</taxon>
        <taxon>Fungi</taxon>
        <taxon>Dikarya</taxon>
        <taxon>Basidiomycota</taxon>
        <taxon>Agaricomycotina</taxon>
        <taxon>Tremellomycetes</taxon>
        <taxon>Filobasidiales</taxon>
        <taxon>Filobasidiaceae</taxon>
        <taxon>Naganishia</taxon>
    </lineage>
</organism>
<evidence type="ECO:0000313" key="1">
    <source>
        <dbReference type="EMBL" id="KAJ9108995.1"/>
    </source>
</evidence>
<keyword evidence="2" id="KW-1185">Reference proteome</keyword>
<sequence length="98" mass="10699">MVLINDKVGQRSPPKKLNPSGRTASLEVKKEVLQAEIADLEKQLGNIDAAKLVQGHIELLHTYNEVKDGAQALIGRYALLTGTTVTEIHERLGLSLTE</sequence>
<comment type="caution">
    <text evidence="1">The sequence shown here is derived from an EMBL/GenBank/DDBJ whole genome shotgun (WGS) entry which is preliminary data.</text>
</comment>